<dbReference type="STRING" id="27349.A0A0L6VET1"/>
<keyword evidence="10" id="KW-1185">Reference proteome</keyword>
<comment type="subcellular location">
    <subcellularLocation>
        <location evidence="1">Endoplasmic reticulum</location>
    </subcellularLocation>
    <subcellularLocation>
        <location evidence="2">Golgi apparatus</location>
    </subcellularLocation>
</comment>
<feature type="chain" id="PRO_5005568431" description="Trafficking protein particle complex subunit" evidence="8">
    <location>
        <begin position="17"/>
        <end position="229"/>
    </location>
</feature>
<dbReference type="VEuPathDB" id="FungiDB:VP01_1767g2"/>
<dbReference type="Pfam" id="PF04051">
    <property type="entry name" value="TRAPP"/>
    <property type="match status" value="1"/>
</dbReference>
<evidence type="ECO:0000256" key="4">
    <source>
        <dbReference type="ARBA" id="ARBA00022448"/>
    </source>
</evidence>
<proteinExistence type="inferred from homology"/>
<dbReference type="GO" id="GO:0005783">
    <property type="term" value="C:endoplasmic reticulum"/>
    <property type="evidence" value="ECO:0007669"/>
    <property type="project" value="UniProtKB-SubCell"/>
</dbReference>
<evidence type="ECO:0000313" key="9">
    <source>
        <dbReference type="EMBL" id="KNZ59286.1"/>
    </source>
</evidence>
<evidence type="ECO:0000256" key="3">
    <source>
        <dbReference type="ARBA" id="ARBA00006218"/>
    </source>
</evidence>
<comment type="similarity">
    <text evidence="3">Belongs to the TRAPP small subunits family. BET3 subfamily.</text>
</comment>
<gene>
    <name evidence="9" type="ORF">VP01_1767g2</name>
</gene>
<protein>
    <recommendedName>
        <fullName evidence="11">Trafficking protein particle complex subunit</fullName>
    </recommendedName>
</protein>
<evidence type="ECO:0008006" key="11">
    <source>
        <dbReference type="Google" id="ProtNLM"/>
    </source>
</evidence>
<dbReference type="Gene3D" id="3.30.1380.20">
    <property type="entry name" value="Trafficking protein particle complex subunit 3"/>
    <property type="match status" value="1"/>
</dbReference>
<dbReference type="GO" id="GO:1990071">
    <property type="term" value="C:TRAPPII protein complex"/>
    <property type="evidence" value="ECO:0007669"/>
    <property type="project" value="TreeGrafter"/>
</dbReference>
<evidence type="ECO:0000256" key="2">
    <source>
        <dbReference type="ARBA" id="ARBA00004555"/>
    </source>
</evidence>
<evidence type="ECO:0000256" key="8">
    <source>
        <dbReference type="SAM" id="SignalP"/>
    </source>
</evidence>
<dbReference type="PANTHER" id="PTHR20902">
    <property type="entry name" value="41-2 PROTEIN ANTIGEN-RELATED"/>
    <property type="match status" value="1"/>
</dbReference>
<comment type="caution">
    <text evidence="9">The sequence shown here is derived from an EMBL/GenBank/DDBJ whole genome shotgun (WGS) entry which is preliminary data.</text>
</comment>
<evidence type="ECO:0000256" key="7">
    <source>
        <dbReference type="ARBA" id="ARBA00023034"/>
    </source>
</evidence>
<reference evidence="9 10" key="1">
    <citation type="submission" date="2015-08" db="EMBL/GenBank/DDBJ databases">
        <title>Next Generation Sequencing and Analysis of the Genome of Puccinia sorghi L Schw, the Causal Agent of Maize Common Rust.</title>
        <authorList>
            <person name="Rochi L."/>
            <person name="Burguener G."/>
            <person name="Darino M."/>
            <person name="Turjanski A."/>
            <person name="Kreff E."/>
            <person name="Dieguez M.J."/>
            <person name="Sacco F."/>
        </authorList>
    </citation>
    <scope>NUCLEOTIDE SEQUENCE [LARGE SCALE GENOMIC DNA]</scope>
    <source>
        <strain evidence="9 10">RO10H11247</strain>
    </source>
</reference>
<accession>A0A0L6VET1</accession>
<evidence type="ECO:0000313" key="10">
    <source>
        <dbReference type="Proteomes" id="UP000037035"/>
    </source>
</evidence>
<dbReference type="CDD" id="cd14943">
    <property type="entry name" value="TRAPPC5_Trs31"/>
    <property type="match status" value="1"/>
</dbReference>
<dbReference type="InterPro" id="IPR016696">
    <property type="entry name" value="TRAPP-I_su5"/>
</dbReference>
<dbReference type="GO" id="GO:1990070">
    <property type="term" value="C:TRAPPI protein complex"/>
    <property type="evidence" value="ECO:0007669"/>
    <property type="project" value="TreeGrafter"/>
</dbReference>
<evidence type="ECO:0000256" key="6">
    <source>
        <dbReference type="ARBA" id="ARBA00022892"/>
    </source>
</evidence>
<dbReference type="SUPFAM" id="SSF111126">
    <property type="entry name" value="Ligand-binding domain in the NO signalling and Golgi transport"/>
    <property type="match status" value="1"/>
</dbReference>
<dbReference type="EMBL" id="LAVV01006578">
    <property type="protein sequence ID" value="KNZ59286.1"/>
    <property type="molecule type" value="Genomic_DNA"/>
</dbReference>
<dbReference type="InterPro" id="IPR024096">
    <property type="entry name" value="NO_sig/Golgi_transp_ligand-bd"/>
</dbReference>
<name>A0A0L6VET1_9BASI</name>
<dbReference type="InterPro" id="IPR007194">
    <property type="entry name" value="TRAPP_component"/>
</dbReference>
<evidence type="ECO:0000256" key="1">
    <source>
        <dbReference type="ARBA" id="ARBA00004240"/>
    </source>
</evidence>
<sequence length="229" mass="24946">MSTWSLLSCCLLKSSGILNSESMGLANLRKSCAFVFTYYAKYIIDLLVRNVDLFFFRQGRLNILGYQVGSRLLSLLSLRDALSGSPNAISLSTGKSISLGGGLISSASSAVPIRLIRLVPVLSWVHSTLWKTVVGKTADVLEHSNENEDEYMISDNDLLITRAITIPKDMSQLSCGAYMAGIVEGALDGLGFPSRVTSHSAPSPQFPKRTTLLIKFEKACIDREKAFST</sequence>
<dbReference type="GO" id="GO:0006888">
    <property type="term" value="P:endoplasmic reticulum to Golgi vesicle-mediated transport"/>
    <property type="evidence" value="ECO:0007669"/>
    <property type="project" value="TreeGrafter"/>
</dbReference>
<dbReference type="PANTHER" id="PTHR20902:SF0">
    <property type="entry name" value="TRAFFICKING PROTEIN PARTICLE COMPLEX SUBUNIT 5"/>
    <property type="match status" value="1"/>
</dbReference>
<feature type="signal peptide" evidence="8">
    <location>
        <begin position="1"/>
        <end position="16"/>
    </location>
</feature>
<keyword evidence="6" id="KW-0931">ER-Golgi transport</keyword>
<keyword evidence="8" id="KW-0732">Signal</keyword>
<dbReference type="AlphaFoldDB" id="A0A0L6VET1"/>
<dbReference type="OrthoDB" id="2503617at2759"/>
<evidence type="ECO:0000256" key="5">
    <source>
        <dbReference type="ARBA" id="ARBA00022824"/>
    </source>
</evidence>
<keyword evidence="5" id="KW-0256">Endoplasmic reticulum</keyword>
<keyword evidence="7" id="KW-0333">Golgi apparatus</keyword>
<keyword evidence="4" id="KW-0813">Transport</keyword>
<dbReference type="Proteomes" id="UP000037035">
    <property type="component" value="Unassembled WGS sequence"/>
</dbReference>
<dbReference type="GO" id="GO:1990072">
    <property type="term" value="C:TRAPPIII protein complex"/>
    <property type="evidence" value="ECO:0007669"/>
    <property type="project" value="TreeGrafter"/>
</dbReference>
<organism evidence="9 10">
    <name type="scientific">Puccinia sorghi</name>
    <dbReference type="NCBI Taxonomy" id="27349"/>
    <lineage>
        <taxon>Eukaryota</taxon>
        <taxon>Fungi</taxon>
        <taxon>Dikarya</taxon>
        <taxon>Basidiomycota</taxon>
        <taxon>Pucciniomycotina</taxon>
        <taxon>Pucciniomycetes</taxon>
        <taxon>Pucciniales</taxon>
        <taxon>Pucciniaceae</taxon>
        <taxon>Puccinia</taxon>
    </lineage>
</organism>